<name>A0A2G2VMT6_CAPBA</name>
<feature type="domain" description="KIB1-4 beta-propeller" evidence="1">
    <location>
        <begin position="180"/>
        <end position="442"/>
    </location>
</feature>
<keyword evidence="3" id="KW-1185">Reference proteome</keyword>
<protein>
    <recommendedName>
        <fullName evidence="1">KIB1-4 beta-propeller domain-containing protein</fullName>
    </recommendedName>
</protein>
<organism evidence="2 3">
    <name type="scientific">Capsicum baccatum</name>
    <name type="common">Peruvian pepper</name>
    <dbReference type="NCBI Taxonomy" id="33114"/>
    <lineage>
        <taxon>Eukaryota</taxon>
        <taxon>Viridiplantae</taxon>
        <taxon>Streptophyta</taxon>
        <taxon>Embryophyta</taxon>
        <taxon>Tracheophyta</taxon>
        <taxon>Spermatophyta</taxon>
        <taxon>Magnoliopsida</taxon>
        <taxon>eudicotyledons</taxon>
        <taxon>Gunneridae</taxon>
        <taxon>Pentapetalae</taxon>
        <taxon>asterids</taxon>
        <taxon>lamiids</taxon>
        <taxon>Solanales</taxon>
        <taxon>Solanaceae</taxon>
        <taxon>Solanoideae</taxon>
        <taxon>Capsiceae</taxon>
        <taxon>Capsicum</taxon>
    </lineage>
</organism>
<comment type="caution">
    <text evidence="2">The sequence shown here is derived from an EMBL/GenBank/DDBJ whole genome shotgun (WGS) entry which is preliminary data.</text>
</comment>
<dbReference type="OrthoDB" id="1863935at2759"/>
<evidence type="ECO:0000313" key="3">
    <source>
        <dbReference type="Proteomes" id="UP000224567"/>
    </source>
</evidence>
<evidence type="ECO:0000313" key="2">
    <source>
        <dbReference type="EMBL" id="PHT34290.1"/>
    </source>
</evidence>
<dbReference type="PANTHER" id="PTHR40891:SF1">
    <property type="entry name" value="DUF295 DOMAIN-CONTAINING PROTEIN"/>
    <property type="match status" value="1"/>
</dbReference>
<accession>A0A2G2VMT6</accession>
<dbReference type="EMBL" id="MLFT02000011">
    <property type="protein sequence ID" value="PHT34290.1"/>
    <property type="molecule type" value="Genomic_DNA"/>
</dbReference>
<evidence type="ECO:0000259" key="1">
    <source>
        <dbReference type="Pfam" id="PF03478"/>
    </source>
</evidence>
<sequence>MLTFEDECPKEGKDVTPHIQISNPKRREVHLGLVLKVDSQVHKPIMGRSQFICTGGSLMVTVQYNNDYTDDKNKALHTQYIFRTDVPHEGPAFHAAGTDDVVDVSGVTADMTADAGESVLHSPKKGLKYYFFSGFRDPDDEHITSSRENKKSECDRPPLSAQAEPWLVIFDGDEMQNHTFFSISEDRYYTRSIPELQTKKICAYAREWLVLFDYYTRDYHLWNAVCNDKIQLPPLPSTTGHHMLQCFLSAPLHDPECRLLFIDEPSSLLYFIKPGYNEEFHKQDLRQIIGDSHLTLWTVFKGKFYGLVQSMLVHLDLDNDSGIVTTTPMASKPLYDKNGEFLDMPIWDEYLIQSSCDDDQNNNDMLLCVHKLITGCYLRVLYGFLVFRFDFAKATWVQMKSIGDNAIFLHGSRGTICPTRDNNNLKKDSIYFIQGRRLCVFNLATKCRSQSLPCPTISKKVSRFYWLKLPSICN</sequence>
<dbReference type="Pfam" id="PF03478">
    <property type="entry name" value="Beta-prop_KIB1-4"/>
    <property type="match status" value="1"/>
</dbReference>
<reference evidence="2 3" key="1">
    <citation type="journal article" date="2017" name="Genome Biol.">
        <title>New reference genome sequences of hot pepper reveal the massive evolution of plant disease-resistance genes by retroduplication.</title>
        <authorList>
            <person name="Kim S."/>
            <person name="Park J."/>
            <person name="Yeom S.I."/>
            <person name="Kim Y.M."/>
            <person name="Seo E."/>
            <person name="Kim K.T."/>
            <person name="Kim M.S."/>
            <person name="Lee J.M."/>
            <person name="Cheong K."/>
            <person name="Shin H.S."/>
            <person name="Kim S.B."/>
            <person name="Han K."/>
            <person name="Lee J."/>
            <person name="Park M."/>
            <person name="Lee H.A."/>
            <person name="Lee H.Y."/>
            <person name="Lee Y."/>
            <person name="Oh S."/>
            <person name="Lee J.H."/>
            <person name="Choi E."/>
            <person name="Choi E."/>
            <person name="Lee S.E."/>
            <person name="Jeon J."/>
            <person name="Kim H."/>
            <person name="Choi G."/>
            <person name="Song H."/>
            <person name="Lee J."/>
            <person name="Lee S.C."/>
            <person name="Kwon J.K."/>
            <person name="Lee H.Y."/>
            <person name="Koo N."/>
            <person name="Hong Y."/>
            <person name="Kim R.W."/>
            <person name="Kang W.H."/>
            <person name="Huh J.H."/>
            <person name="Kang B.C."/>
            <person name="Yang T.J."/>
            <person name="Lee Y.H."/>
            <person name="Bennetzen J.L."/>
            <person name="Choi D."/>
        </authorList>
    </citation>
    <scope>NUCLEOTIDE SEQUENCE [LARGE SCALE GENOMIC DNA]</scope>
    <source>
        <strain evidence="3">cv. PBC81</strain>
    </source>
</reference>
<gene>
    <name evidence="2" type="ORF">CQW23_26090</name>
</gene>
<dbReference type="InterPro" id="IPR005174">
    <property type="entry name" value="KIB1-4_b-propeller"/>
</dbReference>
<dbReference type="AlphaFoldDB" id="A0A2G2VMT6"/>
<proteinExistence type="predicted"/>
<dbReference type="Proteomes" id="UP000224567">
    <property type="component" value="Unassembled WGS sequence"/>
</dbReference>
<dbReference type="PANTHER" id="PTHR40891">
    <property type="entry name" value="DUF295 DOMAIN-CONTAINING PROTEIN"/>
    <property type="match status" value="1"/>
</dbReference>
<reference evidence="3" key="2">
    <citation type="journal article" date="2017" name="J. Anim. Genet.">
        <title>Multiple reference genome sequences of hot pepper reveal the massive evolution of plant disease resistance genes by retroduplication.</title>
        <authorList>
            <person name="Kim S."/>
            <person name="Park J."/>
            <person name="Yeom S.-I."/>
            <person name="Kim Y.-M."/>
            <person name="Seo E."/>
            <person name="Kim K.-T."/>
            <person name="Kim M.-S."/>
            <person name="Lee J.M."/>
            <person name="Cheong K."/>
            <person name="Shin H.-S."/>
            <person name="Kim S.-B."/>
            <person name="Han K."/>
            <person name="Lee J."/>
            <person name="Park M."/>
            <person name="Lee H.-A."/>
            <person name="Lee H.-Y."/>
            <person name="Lee Y."/>
            <person name="Oh S."/>
            <person name="Lee J.H."/>
            <person name="Choi E."/>
            <person name="Choi E."/>
            <person name="Lee S.E."/>
            <person name="Jeon J."/>
            <person name="Kim H."/>
            <person name="Choi G."/>
            <person name="Song H."/>
            <person name="Lee J."/>
            <person name="Lee S.-C."/>
            <person name="Kwon J.-K."/>
            <person name="Lee H.-Y."/>
            <person name="Koo N."/>
            <person name="Hong Y."/>
            <person name="Kim R.W."/>
            <person name="Kang W.-H."/>
            <person name="Huh J.H."/>
            <person name="Kang B.-C."/>
            <person name="Yang T.-J."/>
            <person name="Lee Y.-H."/>
            <person name="Bennetzen J.L."/>
            <person name="Choi D."/>
        </authorList>
    </citation>
    <scope>NUCLEOTIDE SEQUENCE [LARGE SCALE GENOMIC DNA]</scope>
    <source>
        <strain evidence="3">cv. PBC81</strain>
    </source>
</reference>